<dbReference type="RefSeq" id="WP_158949793.1">
    <property type="nucleotide sequence ID" value="NZ_CP046400.1"/>
</dbReference>
<dbReference type="KEGG" id="psel:GM415_15580"/>
<evidence type="ECO:0000313" key="2">
    <source>
        <dbReference type="Proteomes" id="UP000428328"/>
    </source>
</evidence>
<gene>
    <name evidence="1" type="ORF">GM415_15580</name>
</gene>
<keyword evidence="2" id="KW-1185">Reference proteome</keyword>
<dbReference type="AlphaFoldDB" id="A0A6I6JMY1"/>
<reference evidence="1 2" key="1">
    <citation type="submission" date="2019-11" db="EMBL/GenBank/DDBJ databases">
        <authorList>
            <person name="Zheng R.K."/>
            <person name="Sun C.M."/>
        </authorList>
    </citation>
    <scope>NUCLEOTIDE SEQUENCE [LARGE SCALE GENOMIC DNA]</scope>
    <source>
        <strain evidence="1 2">SRB007</strain>
    </source>
</reference>
<protein>
    <submittedName>
        <fullName evidence="1">Uncharacterized protein</fullName>
    </submittedName>
</protein>
<organism evidence="1 2">
    <name type="scientific">Pseudodesulfovibrio cashew</name>
    <dbReference type="NCBI Taxonomy" id="2678688"/>
    <lineage>
        <taxon>Bacteria</taxon>
        <taxon>Pseudomonadati</taxon>
        <taxon>Thermodesulfobacteriota</taxon>
        <taxon>Desulfovibrionia</taxon>
        <taxon>Desulfovibrionales</taxon>
        <taxon>Desulfovibrionaceae</taxon>
    </lineage>
</organism>
<name>A0A6I6JMY1_9BACT</name>
<dbReference type="EMBL" id="CP046400">
    <property type="protein sequence ID" value="QGY41477.1"/>
    <property type="molecule type" value="Genomic_DNA"/>
</dbReference>
<accession>A0A6I6JMY1</accession>
<dbReference type="Proteomes" id="UP000428328">
    <property type="component" value="Chromosome"/>
</dbReference>
<sequence length="311" mass="33504">MNDFQLAISEKVTEALFTQLRDNFSVSHSDSGSFGPFSASYSAGIKLQNGKIDFQNNGTVLIKELDIVYDPLKLTFGIDIPKVTVGGFCIIPKPWGGCALRAPKKTFFGGNPDISVPLDLSGIITTEISASCSAKMKHFDDPANAGLTPWKANALGKSDRWQLFLEPGYVDIDLIDIADTAGNLIDSMVDAAVDQLLGFLPGWARSLVKAILGSFSSLIRKLLDIGDDVQEWLSNMLGVSLGLFNFAVQMVLEYFADKYPIFEFDDPYPMLPTAPGPGGSGALVPVLMPVQSPDITVNDKEMVISASLGVI</sequence>
<proteinExistence type="predicted"/>
<evidence type="ECO:0000313" key="1">
    <source>
        <dbReference type="EMBL" id="QGY41477.1"/>
    </source>
</evidence>